<comment type="catalytic activity">
    <reaction evidence="9">
        <text>N-terminal S-1,2-diacyl-sn-glyceryl-L-cysteinyl-[lipoprotein] + a glycerophospholipid = N-acyl-S-1,2-diacyl-sn-glyceryl-L-cysteinyl-[lipoprotein] + a 2-acyl-sn-glycero-3-phospholipid + H(+)</text>
        <dbReference type="Rhea" id="RHEA:48228"/>
        <dbReference type="Rhea" id="RHEA-COMP:14681"/>
        <dbReference type="Rhea" id="RHEA-COMP:14684"/>
        <dbReference type="ChEBI" id="CHEBI:15378"/>
        <dbReference type="ChEBI" id="CHEBI:136912"/>
        <dbReference type="ChEBI" id="CHEBI:140656"/>
        <dbReference type="ChEBI" id="CHEBI:140657"/>
        <dbReference type="ChEBI" id="CHEBI:140660"/>
        <dbReference type="EC" id="2.3.1.269"/>
    </reaction>
</comment>
<protein>
    <recommendedName>
        <fullName evidence="9">Apolipoprotein N-acyltransferase</fullName>
        <shortName evidence="9">ALP N-acyltransferase</shortName>
        <ecNumber evidence="9">2.3.1.269</ecNumber>
    </recommendedName>
</protein>
<keyword evidence="4 9" id="KW-0808">Transferase</keyword>
<dbReference type="Pfam" id="PF20154">
    <property type="entry name" value="LNT_N"/>
    <property type="match status" value="1"/>
</dbReference>
<evidence type="ECO:0000256" key="4">
    <source>
        <dbReference type="ARBA" id="ARBA00022679"/>
    </source>
</evidence>
<dbReference type="InterPro" id="IPR004563">
    <property type="entry name" value="Apolipo_AcylTrfase"/>
</dbReference>
<keyword evidence="5 9" id="KW-0812">Transmembrane</keyword>
<feature type="transmembrane region" description="Helical" evidence="9">
    <location>
        <begin position="119"/>
        <end position="142"/>
    </location>
</feature>
<dbReference type="InterPro" id="IPR045378">
    <property type="entry name" value="LNT_N"/>
</dbReference>
<evidence type="ECO:0000256" key="5">
    <source>
        <dbReference type="ARBA" id="ARBA00022692"/>
    </source>
</evidence>
<comment type="pathway">
    <text evidence="9">Protein modification; lipoprotein biosynthesis (N-acyl transfer).</text>
</comment>
<dbReference type="Proteomes" id="UP001596516">
    <property type="component" value="Unassembled WGS sequence"/>
</dbReference>
<dbReference type="PANTHER" id="PTHR38686:SF1">
    <property type="entry name" value="APOLIPOPROTEIN N-ACYLTRANSFERASE"/>
    <property type="match status" value="1"/>
</dbReference>
<evidence type="ECO:0000256" key="9">
    <source>
        <dbReference type="HAMAP-Rule" id="MF_01148"/>
    </source>
</evidence>
<feature type="transmembrane region" description="Helical" evidence="9">
    <location>
        <begin position="460"/>
        <end position="481"/>
    </location>
</feature>
<feature type="transmembrane region" description="Helical" evidence="9">
    <location>
        <begin position="182"/>
        <end position="201"/>
    </location>
</feature>
<keyword evidence="12" id="KW-1185">Reference proteome</keyword>
<keyword evidence="8 9" id="KW-0012">Acyltransferase</keyword>
<comment type="subcellular location">
    <subcellularLocation>
        <location evidence="1 9">Cell membrane</location>
        <topology evidence="1 9">Multi-pass membrane protein</topology>
    </subcellularLocation>
</comment>
<dbReference type="InterPro" id="IPR003010">
    <property type="entry name" value="C-N_Hydrolase"/>
</dbReference>
<proteinExistence type="inferred from homology"/>
<evidence type="ECO:0000256" key="2">
    <source>
        <dbReference type="ARBA" id="ARBA00010065"/>
    </source>
</evidence>
<dbReference type="Pfam" id="PF00795">
    <property type="entry name" value="CN_hydrolase"/>
    <property type="match status" value="1"/>
</dbReference>
<feature type="transmembrane region" description="Helical" evidence="9">
    <location>
        <begin position="154"/>
        <end position="175"/>
    </location>
</feature>
<reference evidence="12" key="1">
    <citation type="journal article" date="2019" name="Int. J. Syst. Evol. Microbiol.">
        <title>The Global Catalogue of Microorganisms (GCM) 10K type strain sequencing project: providing services to taxonomists for standard genome sequencing and annotation.</title>
        <authorList>
            <consortium name="The Broad Institute Genomics Platform"/>
            <consortium name="The Broad Institute Genome Sequencing Center for Infectious Disease"/>
            <person name="Wu L."/>
            <person name="Ma J."/>
        </authorList>
    </citation>
    <scope>NUCLEOTIDE SEQUENCE [LARGE SCALE GENOMIC DNA]</scope>
    <source>
        <strain evidence="12">CGMCC 1.12750</strain>
    </source>
</reference>
<evidence type="ECO:0000256" key="1">
    <source>
        <dbReference type="ARBA" id="ARBA00004651"/>
    </source>
</evidence>
<evidence type="ECO:0000313" key="11">
    <source>
        <dbReference type="EMBL" id="MFC7703181.1"/>
    </source>
</evidence>
<keyword evidence="6 9" id="KW-1133">Transmembrane helix</keyword>
<dbReference type="PROSITE" id="PS51257">
    <property type="entry name" value="PROKAR_LIPOPROTEIN"/>
    <property type="match status" value="1"/>
</dbReference>
<sequence length="488" mass="51633">MRKPRTWPGLAPAGLAAACGAALALGQAPWGLWWLALPALSVLLHRLTGGAARAAWLGWVAGTAYFAAAMFWIVEPFLVDAARDGWMAPFALVFLSLGLGLFWAGAAALGAWAGGPVALALAFTAADLLRGYALTGFPWALLGHVWIDTPVAQLAAYVGPAGLSFFTLLVAAAPIRSLHRGLPVAAVLLGLAWGGGLLRLAEPDPAGQGVTVRIIQPNAAQHLKWDPDMAALFFQRQLEMSAAREGGAPDLVLWPETAVNFLLEDQLGLDIIAEAAGGVPVALGIQRREGRRFYNSLAVIDPEARVQALYDKHHLVPFGEYVPFGDLLDGFGLRGFAAREGQGYSAGPGPAVLDLGPLGRVLPLICYEAVFPQDLRAPERPDWILQATNDAWFGRLVGPYQHLAQARLRAVEQGLPLIRAANTGVSGVIDAKGRLHQSLPLDSHGFIDAEVPGALAPTPYAVLGDLPIGLLLLASFVALGFTRFRNSG</sequence>
<dbReference type="CDD" id="cd07571">
    <property type="entry name" value="ALP_N-acyl_transferase"/>
    <property type="match status" value="1"/>
</dbReference>
<dbReference type="InterPro" id="IPR036526">
    <property type="entry name" value="C-N_Hydrolase_sf"/>
</dbReference>
<comment type="caution">
    <text evidence="11">The sequence shown here is derived from an EMBL/GenBank/DDBJ whole genome shotgun (WGS) entry which is preliminary data.</text>
</comment>
<keyword evidence="7 9" id="KW-0472">Membrane</keyword>
<keyword evidence="3 9" id="KW-1003">Cell membrane</keyword>
<comment type="similarity">
    <text evidence="2 9">Belongs to the CN hydrolase family. Apolipoprotein N-acyltransferase subfamily.</text>
</comment>
<dbReference type="NCBIfam" id="TIGR00546">
    <property type="entry name" value="lnt"/>
    <property type="match status" value="1"/>
</dbReference>
<accession>A0ABW2UI31</accession>
<evidence type="ECO:0000313" key="12">
    <source>
        <dbReference type="Proteomes" id="UP001596516"/>
    </source>
</evidence>
<dbReference type="GO" id="GO:0016746">
    <property type="term" value="F:acyltransferase activity"/>
    <property type="evidence" value="ECO:0007669"/>
    <property type="project" value="UniProtKB-KW"/>
</dbReference>
<feature type="transmembrane region" description="Helical" evidence="9">
    <location>
        <begin position="54"/>
        <end position="74"/>
    </location>
</feature>
<feature type="domain" description="CN hydrolase" evidence="10">
    <location>
        <begin position="215"/>
        <end position="453"/>
    </location>
</feature>
<dbReference type="EMBL" id="JBHTFQ010000001">
    <property type="protein sequence ID" value="MFC7703181.1"/>
    <property type="molecule type" value="Genomic_DNA"/>
</dbReference>
<name>A0ABW2UI31_9RHOB</name>
<evidence type="ECO:0000256" key="3">
    <source>
        <dbReference type="ARBA" id="ARBA00022475"/>
    </source>
</evidence>
<dbReference type="Gene3D" id="3.60.110.10">
    <property type="entry name" value="Carbon-nitrogen hydrolase"/>
    <property type="match status" value="1"/>
</dbReference>
<dbReference type="EC" id="2.3.1.269" evidence="9"/>
<dbReference type="SUPFAM" id="SSF56317">
    <property type="entry name" value="Carbon-nitrogen hydrolase"/>
    <property type="match status" value="1"/>
</dbReference>
<dbReference type="PANTHER" id="PTHR38686">
    <property type="entry name" value="APOLIPOPROTEIN N-ACYLTRANSFERASE"/>
    <property type="match status" value="1"/>
</dbReference>
<evidence type="ECO:0000256" key="8">
    <source>
        <dbReference type="ARBA" id="ARBA00023315"/>
    </source>
</evidence>
<feature type="transmembrane region" description="Helical" evidence="9">
    <location>
        <begin position="86"/>
        <end position="112"/>
    </location>
</feature>
<feature type="transmembrane region" description="Helical" evidence="9">
    <location>
        <begin position="30"/>
        <end position="47"/>
    </location>
</feature>
<dbReference type="PROSITE" id="PS50263">
    <property type="entry name" value="CN_HYDROLASE"/>
    <property type="match status" value="1"/>
</dbReference>
<dbReference type="HAMAP" id="MF_01148">
    <property type="entry name" value="Lnt"/>
    <property type="match status" value="1"/>
</dbReference>
<evidence type="ECO:0000259" key="10">
    <source>
        <dbReference type="PROSITE" id="PS50263"/>
    </source>
</evidence>
<organism evidence="11 12">
    <name type="scientific">Plastorhodobacter daqingensis</name>
    <dbReference type="NCBI Taxonomy" id="1387281"/>
    <lineage>
        <taxon>Bacteria</taxon>
        <taxon>Pseudomonadati</taxon>
        <taxon>Pseudomonadota</taxon>
        <taxon>Alphaproteobacteria</taxon>
        <taxon>Rhodobacterales</taxon>
        <taxon>Paracoccaceae</taxon>
        <taxon>Plastorhodobacter</taxon>
    </lineage>
</organism>
<gene>
    <name evidence="9 11" type="primary">lnt</name>
    <name evidence="11" type="ORF">ACFQXB_03100</name>
</gene>
<dbReference type="RefSeq" id="WP_377398918.1">
    <property type="nucleotide sequence ID" value="NZ_JBHTFQ010000001.1"/>
</dbReference>
<evidence type="ECO:0000256" key="6">
    <source>
        <dbReference type="ARBA" id="ARBA00022989"/>
    </source>
</evidence>
<evidence type="ECO:0000256" key="7">
    <source>
        <dbReference type="ARBA" id="ARBA00023136"/>
    </source>
</evidence>
<comment type="function">
    <text evidence="9">Catalyzes the phospholipid dependent N-acylation of the N-terminal cysteine of apolipoprotein, the last step in lipoprotein maturation.</text>
</comment>